<dbReference type="GO" id="GO:0005576">
    <property type="term" value="C:extracellular region"/>
    <property type="evidence" value="ECO:0007669"/>
    <property type="project" value="UniProtKB-SubCell"/>
</dbReference>
<evidence type="ECO:0000256" key="9">
    <source>
        <dbReference type="RuleBase" id="RU368031"/>
    </source>
</evidence>
<keyword evidence="12" id="KW-1185">Reference proteome</keyword>
<keyword evidence="10" id="KW-0812">Transmembrane</keyword>
<dbReference type="GO" id="GO:0008283">
    <property type="term" value="P:cell population proliferation"/>
    <property type="evidence" value="ECO:0007669"/>
    <property type="project" value="UniProtKB-UniRule"/>
</dbReference>
<dbReference type="AlphaFoldDB" id="A0AAN9SZ86"/>
<evidence type="ECO:0000256" key="2">
    <source>
        <dbReference type="ARBA" id="ARBA00010781"/>
    </source>
</evidence>
<dbReference type="Pfam" id="PF06404">
    <property type="entry name" value="PSK"/>
    <property type="match status" value="1"/>
</dbReference>
<evidence type="ECO:0000313" key="12">
    <source>
        <dbReference type="Proteomes" id="UP001386955"/>
    </source>
</evidence>
<gene>
    <name evidence="11" type="ORF">VNO78_09442</name>
</gene>
<comment type="caution">
    <text evidence="11">The sequence shown here is derived from an EMBL/GenBank/DDBJ whole genome shotgun (WGS) entry which is preliminary data.</text>
</comment>
<dbReference type="InterPro" id="IPR009438">
    <property type="entry name" value="Phytosulfokine"/>
</dbReference>
<keyword evidence="10" id="KW-1133">Transmembrane helix</keyword>
<comment type="subcellular location">
    <subcellularLocation>
        <location evidence="1 9">Secreted</location>
    </subcellularLocation>
</comment>
<keyword evidence="7 9" id="KW-0221">Differentiation</keyword>
<organism evidence="11 12">
    <name type="scientific">Psophocarpus tetragonolobus</name>
    <name type="common">Winged bean</name>
    <name type="synonym">Dolichos tetragonolobus</name>
    <dbReference type="NCBI Taxonomy" id="3891"/>
    <lineage>
        <taxon>Eukaryota</taxon>
        <taxon>Viridiplantae</taxon>
        <taxon>Streptophyta</taxon>
        <taxon>Embryophyta</taxon>
        <taxon>Tracheophyta</taxon>
        <taxon>Spermatophyta</taxon>
        <taxon>Magnoliopsida</taxon>
        <taxon>eudicotyledons</taxon>
        <taxon>Gunneridae</taxon>
        <taxon>Pentapetalae</taxon>
        <taxon>rosids</taxon>
        <taxon>fabids</taxon>
        <taxon>Fabales</taxon>
        <taxon>Fabaceae</taxon>
        <taxon>Papilionoideae</taxon>
        <taxon>50 kb inversion clade</taxon>
        <taxon>NPAAA clade</taxon>
        <taxon>indigoferoid/millettioid clade</taxon>
        <taxon>Phaseoleae</taxon>
        <taxon>Psophocarpus</taxon>
    </lineage>
</organism>
<evidence type="ECO:0000313" key="11">
    <source>
        <dbReference type="EMBL" id="KAK7407489.1"/>
    </source>
</evidence>
<evidence type="ECO:0000256" key="1">
    <source>
        <dbReference type="ARBA" id="ARBA00004613"/>
    </source>
</evidence>
<dbReference type="GO" id="GO:0030154">
    <property type="term" value="P:cell differentiation"/>
    <property type="evidence" value="ECO:0007669"/>
    <property type="project" value="UniProtKB-UniRule"/>
</dbReference>
<accession>A0AAN9SZ86</accession>
<keyword evidence="8 9" id="KW-0339">Growth factor</keyword>
<comment type="function">
    <text evidence="9">Promotes plant cell differentiation, organogenesis and somatic embryogenesis as well as cell proliferation.</text>
</comment>
<keyword evidence="5 9" id="KW-0765">Sulfation</keyword>
<evidence type="ECO:0000256" key="7">
    <source>
        <dbReference type="ARBA" id="ARBA00022782"/>
    </source>
</evidence>
<comment type="similarity">
    <text evidence="2 9">Belongs to the phytosulfokine family.</text>
</comment>
<comment type="PTM">
    <text evidence="9">Sulfation is important for activity and for the binding to a putative membrane receptor.</text>
</comment>
<keyword evidence="4 9" id="KW-0964">Secreted</keyword>
<sequence length="158" mass="17858">MYTRHLYRSTVTQDRGVARIKRVSSWVEHIEFFGMSLGLSKLDLPEQLASHDKNIKNSQERWKEQTSSHFSLLNAIVGINLMARCITMLFIISVLLFSVAESRSLFKSISQDSVSHEKTQLNDDGGACNGLDRTECVVKTTMVAHTDYVYTQDTNNGP</sequence>
<reference evidence="11 12" key="1">
    <citation type="submission" date="2024-01" db="EMBL/GenBank/DDBJ databases">
        <title>The genomes of 5 underutilized Papilionoideae crops provide insights into root nodulation and disease resistanc.</title>
        <authorList>
            <person name="Jiang F."/>
        </authorList>
    </citation>
    <scope>NUCLEOTIDE SEQUENCE [LARGE SCALE GENOMIC DNA]</scope>
    <source>
        <strain evidence="11">DUOXIRENSHENG_FW03</strain>
        <tissue evidence="11">Leaves</tissue>
    </source>
</reference>
<evidence type="ECO:0000256" key="3">
    <source>
        <dbReference type="ARBA" id="ARBA00022473"/>
    </source>
</evidence>
<proteinExistence type="inferred from homology"/>
<evidence type="ECO:0000256" key="4">
    <source>
        <dbReference type="ARBA" id="ARBA00022525"/>
    </source>
</evidence>
<protein>
    <recommendedName>
        <fullName evidence="9">Phytosulfokine</fullName>
    </recommendedName>
    <component>
        <recommendedName>
            <fullName evidence="9">Phytosulfokine-alpha</fullName>
            <shortName evidence="9">PSK-alpha</shortName>
            <shortName evidence="9">Phytosulfokine-a</shortName>
        </recommendedName>
    </component>
    <component>
        <recommendedName>
            <fullName evidence="9">Phytosulfokine-beta</fullName>
            <shortName evidence="9">PSK-beta</shortName>
            <shortName evidence="9">Phytosulfokine-b</shortName>
        </recommendedName>
    </component>
</protein>
<keyword evidence="6 9" id="KW-0732">Signal</keyword>
<feature type="transmembrane region" description="Helical" evidence="10">
    <location>
        <begin position="72"/>
        <end position="97"/>
    </location>
</feature>
<evidence type="ECO:0000256" key="5">
    <source>
        <dbReference type="ARBA" id="ARBA00022641"/>
    </source>
</evidence>
<evidence type="ECO:0000256" key="8">
    <source>
        <dbReference type="ARBA" id="ARBA00023030"/>
    </source>
</evidence>
<keyword evidence="10" id="KW-0472">Membrane</keyword>
<dbReference type="Proteomes" id="UP001386955">
    <property type="component" value="Unassembled WGS sequence"/>
</dbReference>
<evidence type="ECO:0000256" key="10">
    <source>
        <dbReference type="SAM" id="Phobius"/>
    </source>
</evidence>
<keyword evidence="3 9" id="KW-0217">Developmental protein</keyword>
<dbReference type="GO" id="GO:0008083">
    <property type="term" value="F:growth factor activity"/>
    <property type="evidence" value="ECO:0007669"/>
    <property type="project" value="UniProtKB-UniRule"/>
</dbReference>
<comment type="PTM">
    <text evidence="9">PSK-alpha is produced by endopeptidase digestion. PSK-beta is produced from PSK-alpha by exopeptidase digestion.</text>
</comment>
<dbReference type="EMBL" id="JAYMYS010000002">
    <property type="protein sequence ID" value="KAK7407489.1"/>
    <property type="molecule type" value="Genomic_DNA"/>
</dbReference>
<evidence type="ECO:0000256" key="6">
    <source>
        <dbReference type="ARBA" id="ARBA00022729"/>
    </source>
</evidence>
<name>A0AAN9SZ86_PSOTE</name>